<comment type="caution">
    <text evidence="2">The sequence shown here is derived from an EMBL/GenBank/DDBJ whole genome shotgun (WGS) entry which is preliminary data.</text>
</comment>
<dbReference type="PANTHER" id="PTHR35458:SF8">
    <property type="entry name" value="SLR0650 PROTEIN"/>
    <property type="match status" value="1"/>
</dbReference>
<dbReference type="Gene3D" id="3.40.50.1010">
    <property type="entry name" value="5'-nuclease"/>
    <property type="match status" value="1"/>
</dbReference>
<protein>
    <recommendedName>
        <fullName evidence="1">NYN domain-containing protein</fullName>
    </recommendedName>
</protein>
<dbReference type="InterPro" id="IPR021139">
    <property type="entry name" value="NYN"/>
</dbReference>
<dbReference type="InterPro" id="IPR047140">
    <property type="entry name" value="LabA"/>
</dbReference>
<feature type="domain" description="NYN" evidence="1">
    <location>
        <begin position="7"/>
        <end position="168"/>
    </location>
</feature>
<organism evidence="2 3">
    <name type="scientific">Candidatus Shapirobacteria bacterium CG2_30_35_20</name>
    <dbReference type="NCBI Taxonomy" id="1805376"/>
    <lineage>
        <taxon>Bacteria</taxon>
        <taxon>Candidatus Shapironibacteriota</taxon>
    </lineage>
</organism>
<proteinExistence type="predicted"/>
<dbReference type="AlphaFoldDB" id="A0A1J5I7F0"/>
<sequence length="188" mass="21734">MLKITNKTYIFIDSANLIFGAKATGKWKVDFNKLFNYLKDKYQTKKIFYYTGFKPKSSDIQKIEKLKSIGYVVKSKPLKFIKQKSVTQKNQCPKCKHDWTKITTKPPLVKANCDVDLTLDVLKYQSLFDQIVVLSGDGDFLILYQYLESIGKKVKIISESKLTAKSIRIHFGQTFTDLLSIKKQIEIK</sequence>
<accession>A0A1J5I7F0</accession>
<dbReference type="EMBL" id="MNZO01000027">
    <property type="protein sequence ID" value="OIP87152.1"/>
    <property type="molecule type" value="Genomic_DNA"/>
</dbReference>
<evidence type="ECO:0000313" key="2">
    <source>
        <dbReference type="EMBL" id="OIP87152.1"/>
    </source>
</evidence>
<dbReference type="PANTHER" id="PTHR35458">
    <property type="entry name" value="SLR0755 PROTEIN"/>
    <property type="match status" value="1"/>
</dbReference>
<evidence type="ECO:0000313" key="3">
    <source>
        <dbReference type="Proteomes" id="UP000182344"/>
    </source>
</evidence>
<name>A0A1J5I7F0_9BACT</name>
<reference evidence="2 3" key="1">
    <citation type="journal article" date="2016" name="Environ. Microbiol.">
        <title>Genomic resolution of a cold subsurface aquifer community provides metabolic insights for novel microbes adapted to high CO concentrations.</title>
        <authorList>
            <person name="Probst A.J."/>
            <person name="Castelle C.J."/>
            <person name="Singh A."/>
            <person name="Brown C.T."/>
            <person name="Anantharaman K."/>
            <person name="Sharon I."/>
            <person name="Hug L.A."/>
            <person name="Burstein D."/>
            <person name="Emerson J.B."/>
            <person name="Thomas B.C."/>
            <person name="Banfield J.F."/>
        </authorList>
    </citation>
    <scope>NUCLEOTIDE SEQUENCE [LARGE SCALE GENOMIC DNA]</scope>
    <source>
        <strain evidence="2">CG2_30_35_20</strain>
    </source>
</reference>
<dbReference type="Proteomes" id="UP000182344">
    <property type="component" value="Unassembled WGS sequence"/>
</dbReference>
<dbReference type="GO" id="GO:0004540">
    <property type="term" value="F:RNA nuclease activity"/>
    <property type="evidence" value="ECO:0007669"/>
    <property type="project" value="InterPro"/>
</dbReference>
<dbReference type="STRING" id="1805376.AUK05_01925"/>
<evidence type="ECO:0000259" key="1">
    <source>
        <dbReference type="Pfam" id="PF01936"/>
    </source>
</evidence>
<gene>
    <name evidence="2" type="ORF">AUK05_01925</name>
</gene>
<dbReference type="CDD" id="cd10911">
    <property type="entry name" value="PIN_LabA"/>
    <property type="match status" value="1"/>
</dbReference>
<dbReference type="Pfam" id="PF01936">
    <property type="entry name" value="NYN"/>
    <property type="match status" value="1"/>
</dbReference>